<reference evidence="2" key="1">
    <citation type="journal article" date="2020" name="Nat. Commun.">
        <title>Genome sequence of the cluster root forming white lupin.</title>
        <authorList>
            <person name="Hufnagel B."/>
            <person name="Marques A."/>
            <person name="Soriano A."/>
            <person name="Marques L."/>
            <person name="Divol F."/>
            <person name="Doumas P."/>
            <person name="Sallet E."/>
            <person name="Mancinotti D."/>
            <person name="Carrere S."/>
            <person name="Marande W."/>
            <person name="Arribat S."/>
            <person name="Keller J."/>
            <person name="Huneau C."/>
            <person name="Blein T."/>
            <person name="Aime D."/>
            <person name="Laguerre M."/>
            <person name="Taylor J."/>
            <person name="Schubert V."/>
            <person name="Nelson M."/>
            <person name="Geu-Flores F."/>
            <person name="Crespi M."/>
            <person name="Gallardo-Guerrero K."/>
            <person name="Delaux P.-M."/>
            <person name="Salse J."/>
            <person name="Berges H."/>
            <person name="Guyot R."/>
            <person name="Gouzy J."/>
            <person name="Peret B."/>
        </authorList>
    </citation>
    <scope>NUCLEOTIDE SEQUENCE [LARGE SCALE GENOMIC DNA]</scope>
    <source>
        <strain evidence="2">cv. Amiga</strain>
    </source>
</reference>
<evidence type="ECO:0000313" key="1">
    <source>
        <dbReference type="EMBL" id="KAE9601063.1"/>
    </source>
</evidence>
<dbReference type="EMBL" id="WOCE01000013">
    <property type="protein sequence ID" value="KAE9601063.1"/>
    <property type="molecule type" value="Genomic_DNA"/>
</dbReference>
<organism evidence="1 2">
    <name type="scientific">Lupinus albus</name>
    <name type="common">White lupine</name>
    <name type="synonym">Lupinus termis</name>
    <dbReference type="NCBI Taxonomy" id="3870"/>
    <lineage>
        <taxon>Eukaryota</taxon>
        <taxon>Viridiplantae</taxon>
        <taxon>Streptophyta</taxon>
        <taxon>Embryophyta</taxon>
        <taxon>Tracheophyta</taxon>
        <taxon>Spermatophyta</taxon>
        <taxon>Magnoliopsida</taxon>
        <taxon>eudicotyledons</taxon>
        <taxon>Gunneridae</taxon>
        <taxon>Pentapetalae</taxon>
        <taxon>rosids</taxon>
        <taxon>fabids</taxon>
        <taxon>Fabales</taxon>
        <taxon>Fabaceae</taxon>
        <taxon>Papilionoideae</taxon>
        <taxon>50 kb inversion clade</taxon>
        <taxon>genistoids sensu lato</taxon>
        <taxon>core genistoids</taxon>
        <taxon>Genisteae</taxon>
        <taxon>Lupinus</taxon>
    </lineage>
</organism>
<sequence length="40" mass="4641">MLPLPGQLPKFAQLYIYDTEHEIQNRMNGISCYEIDKDVG</sequence>
<gene>
    <name evidence="1" type="ORF">Lalb_Chr13g0293781</name>
</gene>
<protein>
    <submittedName>
        <fullName evidence="1">Uncharacterized protein</fullName>
    </submittedName>
</protein>
<proteinExistence type="predicted"/>
<evidence type="ECO:0000313" key="2">
    <source>
        <dbReference type="Proteomes" id="UP000447434"/>
    </source>
</evidence>
<dbReference type="Proteomes" id="UP000447434">
    <property type="component" value="Chromosome 13"/>
</dbReference>
<comment type="caution">
    <text evidence="1">The sequence shown here is derived from an EMBL/GenBank/DDBJ whole genome shotgun (WGS) entry which is preliminary data.</text>
</comment>
<dbReference type="OrthoDB" id="1166374at2759"/>
<keyword evidence="2" id="KW-1185">Reference proteome</keyword>
<dbReference type="AlphaFoldDB" id="A0A6A4PHM6"/>
<accession>A0A6A4PHM6</accession>
<name>A0A6A4PHM6_LUPAL</name>